<reference evidence="3" key="1">
    <citation type="journal article" date="2014" name="PLoS ONE">
        <title>Transcriptome-Based Identification of ABC Transporters in the Western Tarnished Plant Bug Lygus hesperus.</title>
        <authorList>
            <person name="Hull J.J."/>
            <person name="Chaney K."/>
            <person name="Geib S.M."/>
            <person name="Fabrick J.A."/>
            <person name="Brent C.S."/>
            <person name="Walsh D."/>
            <person name="Lavine L.C."/>
        </authorList>
    </citation>
    <scope>NUCLEOTIDE SEQUENCE</scope>
</reference>
<feature type="compositionally biased region" description="Polar residues" evidence="1">
    <location>
        <begin position="169"/>
        <end position="178"/>
    </location>
</feature>
<evidence type="ECO:0000256" key="1">
    <source>
        <dbReference type="SAM" id="MobiDB-lite"/>
    </source>
</evidence>
<feature type="compositionally biased region" description="Polar residues" evidence="1">
    <location>
        <begin position="137"/>
        <end position="161"/>
    </location>
</feature>
<dbReference type="AlphaFoldDB" id="A0A0A9YGL4"/>
<proteinExistence type="predicted"/>
<feature type="non-terminal residue" evidence="3">
    <location>
        <position position="200"/>
    </location>
</feature>
<evidence type="ECO:0000256" key="2">
    <source>
        <dbReference type="SAM" id="SignalP"/>
    </source>
</evidence>
<gene>
    <name evidence="3" type="primary">dpy-22_0</name>
    <name evidence="3" type="ORF">CM83_102091</name>
</gene>
<sequence>MQQTMNKVVVYILLSLSFTVYKSHLKSVRSRRSDAIDFDKLSDDDVFALLEKPDDYEFQTEKDIDFNFDGDDDEDEDLITQFSTEQSPDASLSPTELNHEFSPAIKSAYDGKNKIVLSTAVPILETISSFISELPSTEQSSDDLSSKSPNYSANADSSSTPDMIDRDNTPSSTISTDLTPVDAVTEEAVLVTTEVDSSTF</sequence>
<feature type="signal peptide" evidence="2">
    <location>
        <begin position="1"/>
        <end position="25"/>
    </location>
</feature>
<evidence type="ECO:0000313" key="3">
    <source>
        <dbReference type="EMBL" id="JAG30781.1"/>
    </source>
</evidence>
<reference evidence="3" key="2">
    <citation type="submission" date="2014-07" db="EMBL/GenBank/DDBJ databases">
        <authorList>
            <person name="Hull J."/>
        </authorList>
    </citation>
    <scope>NUCLEOTIDE SEQUENCE</scope>
</reference>
<feature type="chain" id="PRO_5002053524" evidence="2">
    <location>
        <begin position="26"/>
        <end position="200"/>
    </location>
</feature>
<name>A0A0A9YGL4_LYGHE</name>
<protein>
    <submittedName>
        <fullName evidence="3">Mediator of RNA polymerase II transcription subunit 12</fullName>
    </submittedName>
</protein>
<dbReference type="EMBL" id="GBHO01012823">
    <property type="protein sequence ID" value="JAG30781.1"/>
    <property type="molecule type" value="Transcribed_RNA"/>
</dbReference>
<organism evidence="3">
    <name type="scientific">Lygus hesperus</name>
    <name type="common">Western plant bug</name>
    <dbReference type="NCBI Taxonomy" id="30085"/>
    <lineage>
        <taxon>Eukaryota</taxon>
        <taxon>Metazoa</taxon>
        <taxon>Ecdysozoa</taxon>
        <taxon>Arthropoda</taxon>
        <taxon>Hexapoda</taxon>
        <taxon>Insecta</taxon>
        <taxon>Pterygota</taxon>
        <taxon>Neoptera</taxon>
        <taxon>Paraneoptera</taxon>
        <taxon>Hemiptera</taxon>
        <taxon>Heteroptera</taxon>
        <taxon>Panheteroptera</taxon>
        <taxon>Cimicomorpha</taxon>
        <taxon>Miridae</taxon>
        <taxon>Mirini</taxon>
        <taxon>Lygus</taxon>
    </lineage>
</organism>
<feature type="region of interest" description="Disordered" evidence="1">
    <location>
        <begin position="137"/>
        <end position="182"/>
    </location>
</feature>
<keyword evidence="2" id="KW-0732">Signal</keyword>
<accession>A0A0A9YGL4</accession>